<name>A0A2K1FYW2_9PROT</name>
<comment type="subcellular location">
    <subcellularLocation>
        <location evidence="1">Cell envelope</location>
    </subcellularLocation>
</comment>
<dbReference type="PANTHER" id="PTHR35936:SF37">
    <property type="entry name" value="AMINO ACID ABC TRANSPORTER SUBSTRATE-BINDING PROTEIN"/>
    <property type="match status" value="1"/>
</dbReference>
<dbReference type="SUPFAM" id="SSF53850">
    <property type="entry name" value="Periplasmic binding protein-like II"/>
    <property type="match status" value="1"/>
</dbReference>
<dbReference type="GO" id="GO:0030313">
    <property type="term" value="C:cell envelope"/>
    <property type="evidence" value="ECO:0007669"/>
    <property type="project" value="UniProtKB-SubCell"/>
</dbReference>
<evidence type="ECO:0000259" key="6">
    <source>
        <dbReference type="SMART" id="SM00062"/>
    </source>
</evidence>
<sequence>MHAPPDAVSHRRDLVDGPPALRSGGIVRPCGRSLPGADLEDGALRDGGRAGQAAGFEVEIARALCDTMGIRCEITALQFPEVLDLLDRNAADFAVASILKTPERMKKYLFTDRHKRSSSSYIGRAGEWALGVAPDLPGKRVSVTRGSKQYDYLTAKNVGCTIAIYDDQAEALRAVLDGRVDLALAPTAVTVHLLTSAEGEALEVVGDPLTESGLGGESAIALPLGREELRDRVNMALRAILADGRYDAISSRFLPFRMY</sequence>
<dbReference type="InterPro" id="IPR018313">
    <property type="entry name" value="SBP_3_CS"/>
</dbReference>
<dbReference type="Gene3D" id="3.40.190.10">
    <property type="entry name" value="Periplasmic binding protein-like II"/>
    <property type="match status" value="2"/>
</dbReference>
<evidence type="ECO:0000256" key="1">
    <source>
        <dbReference type="ARBA" id="ARBA00004196"/>
    </source>
</evidence>
<dbReference type="CDD" id="cd13530">
    <property type="entry name" value="PBP2_peptides_like"/>
    <property type="match status" value="1"/>
</dbReference>
<reference evidence="7 8" key="1">
    <citation type="submission" date="2018-01" db="EMBL/GenBank/DDBJ databases">
        <title>Whole genome sequence of Azospirillum brasilense REC3 isolated from strawberry roots.</title>
        <authorList>
            <person name="Fontana C.A."/>
            <person name="Salazar S.M."/>
            <person name="Bassi D."/>
            <person name="Puglisi E."/>
            <person name="Lovaisa N.C."/>
            <person name="Toffoli L.M."/>
            <person name="Pedraza R."/>
            <person name="Cocconcelli P.S."/>
        </authorList>
    </citation>
    <scope>NUCLEOTIDE SEQUENCE [LARGE SCALE GENOMIC DNA]</scope>
    <source>
        <strain evidence="7 8">REC3</strain>
        <plasmid evidence="7">p9unnamed</plasmid>
    </source>
</reference>
<dbReference type="SMART" id="SM00062">
    <property type="entry name" value="PBPb"/>
    <property type="match status" value="1"/>
</dbReference>
<organism evidence="7 8">
    <name type="scientific">Azospirillum argentinense</name>
    <dbReference type="NCBI Taxonomy" id="2970906"/>
    <lineage>
        <taxon>Bacteria</taxon>
        <taxon>Pseudomonadati</taxon>
        <taxon>Pseudomonadota</taxon>
        <taxon>Alphaproteobacteria</taxon>
        <taxon>Rhodospirillales</taxon>
        <taxon>Azospirillaceae</taxon>
        <taxon>Azospirillum</taxon>
    </lineage>
</organism>
<keyword evidence="3" id="KW-0732">Signal</keyword>
<dbReference type="PROSITE" id="PS01039">
    <property type="entry name" value="SBP_BACTERIAL_3"/>
    <property type="match status" value="1"/>
</dbReference>
<dbReference type="Pfam" id="PF00497">
    <property type="entry name" value="SBP_bac_3"/>
    <property type="match status" value="1"/>
</dbReference>
<evidence type="ECO:0000256" key="5">
    <source>
        <dbReference type="SAM" id="MobiDB-lite"/>
    </source>
</evidence>
<feature type="region of interest" description="Disordered" evidence="5">
    <location>
        <begin position="1"/>
        <end position="27"/>
    </location>
</feature>
<gene>
    <name evidence="7" type="ORF">C1S70_16935</name>
</gene>
<accession>A0A2K1FYW2</accession>
<evidence type="ECO:0000256" key="4">
    <source>
        <dbReference type="RuleBase" id="RU003744"/>
    </source>
</evidence>
<evidence type="ECO:0000313" key="8">
    <source>
        <dbReference type="Proteomes" id="UP000236268"/>
    </source>
</evidence>
<comment type="caution">
    <text evidence="7">The sequence shown here is derived from an EMBL/GenBank/DDBJ whole genome shotgun (WGS) entry which is preliminary data.</text>
</comment>
<dbReference type="EMBL" id="POWG01000017">
    <property type="protein sequence ID" value="PNQ97741.1"/>
    <property type="molecule type" value="Genomic_DNA"/>
</dbReference>
<geneLocation type="plasmid" evidence="7">
    <name>p9unnamed</name>
</geneLocation>
<dbReference type="InterPro" id="IPR001638">
    <property type="entry name" value="Solute-binding_3/MltF_N"/>
</dbReference>
<dbReference type="AlphaFoldDB" id="A0A2K1FYW2"/>
<feature type="domain" description="Solute-binding protein family 3/N-terminal" evidence="6">
    <location>
        <begin position="43"/>
        <end position="257"/>
    </location>
</feature>
<proteinExistence type="inferred from homology"/>
<evidence type="ECO:0000256" key="3">
    <source>
        <dbReference type="ARBA" id="ARBA00022729"/>
    </source>
</evidence>
<evidence type="ECO:0000313" key="7">
    <source>
        <dbReference type="EMBL" id="PNQ97741.1"/>
    </source>
</evidence>
<evidence type="ECO:0000256" key="2">
    <source>
        <dbReference type="ARBA" id="ARBA00010333"/>
    </source>
</evidence>
<dbReference type="PANTHER" id="PTHR35936">
    <property type="entry name" value="MEMBRANE-BOUND LYTIC MUREIN TRANSGLYCOSYLASE F"/>
    <property type="match status" value="1"/>
</dbReference>
<dbReference type="Proteomes" id="UP000236268">
    <property type="component" value="Unassembled WGS sequence"/>
</dbReference>
<protein>
    <submittedName>
        <fullName evidence="7">ABC transporter substrate-binding protein</fullName>
    </submittedName>
</protein>
<comment type="similarity">
    <text evidence="2 4">Belongs to the bacterial solute-binding protein 3 family.</text>
</comment>
<keyword evidence="7" id="KW-0614">Plasmid</keyword>